<dbReference type="AlphaFoldDB" id="A0A1G2BKA9"/>
<keyword evidence="1" id="KW-0812">Transmembrane</keyword>
<feature type="transmembrane region" description="Helical" evidence="1">
    <location>
        <begin position="88"/>
        <end position="114"/>
    </location>
</feature>
<name>A0A1G2BKA9_9BACT</name>
<dbReference type="STRING" id="1798550.A2927_00835"/>
<evidence type="ECO:0000313" key="2">
    <source>
        <dbReference type="EMBL" id="OGY89532.1"/>
    </source>
</evidence>
<proteinExistence type="predicted"/>
<gene>
    <name evidence="2" type="ORF">A2927_00835</name>
</gene>
<sequence>MLIGHLPAGYFLTRALIKKNKIPLTPLWLGLGLVASVLPDFDIAYSILFKDSIGSHRYYFTNFPAFYLTFLLMAVLIYFLVRKKWLKFGIIIVFANIFLHLFLDTMFVGIKWLWPFWDGLIGVYNVGLTNGFIVENYFHHWYWYLEIVLWVIAVSSVVCSYKKGELRN</sequence>
<dbReference type="Proteomes" id="UP000178849">
    <property type="component" value="Unassembled WGS sequence"/>
</dbReference>
<protein>
    <recommendedName>
        <fullName evidence="4">Metal-dependent hydrolase</fullName>
    </recommendedName>
</protein>
<comment type="caution">
    <text evidence="2">The sequence shown here is derived from an EMBL/GenBank/DDBJ whole genome shotgun (WGS) entry which is preliminary data.</text>
</comment>
<evidence type="ECO:0008006" key="4">
    <source>
        <dbReference type="Google" id="ProtNLM"/>
    </source>
</evidence>
<accession>A0A1G2BKA9</accession>
<dbReference type="EMBL" id="MHKL01000014">
    <property type="protein sequence ID" value="OGY89532.1"/>
    <property type="molecule type" value="Genomic_DNA"/>
</dbReference>
<evidence type="ECO:0000256" key="1">
    <source>
        <dbReference type="SAM" id="Phobius"/>
    </source>
</evidence>
<keyword evidence="1" id="KW-1133">Transmembrane helix</keyword>
<evidence type="ECO:0000313" key="3">
    <source>
        <dbReference type="Proteomes" id="UP000178849"/>
    </source>
</evidence>
<organism evidence="2 3">
    <name type="scientific">Candidatus Komeilibacteria bacterium RIFCSPLOWO2_01_FULL_45_10</name>
    <dbReference type="NCBI Taxonomy" id="1798550"/>
    <lineage>
        <taxon>Bacteria</taxon>
        <taxon>Candidatus Komeiliibacteriota</taxon>
    </lineage>
</organism>
<reference evidence="2 3" key="1">
    <citation type="journal article" date="2016" name="Nat. Commun.">
        <title>Thousands of microbial genomes shed light on interconnected biogeochemical processes in an aquifer system.</title>
        <authorList>
            <person name="Anantharaman K."/>
            <person name="Brown C.T."/>
            <person name="Hug L.A."/>
            <person name="Sharon I."/>
            <person name="Castelle C.J."/>
            <person name="Probst A.J."/>
            <person name="Thomas B.C."/>
            <person name="Singh A."/>
            <person name="Wilkins M.J."/>
            <person name="Karaoz U."/>
            <person name="Brodie E.L."/>
            <person name="Williams K.H."/>
            <person name="Hubbard S.S."/>
            <person name="Banfield J.F."/>
        </authorList>
    </citation>
    <scope>NUCLEOTIDE SEQUENCE [LARGE SCALE GENOMIC DNA]</scope>
</reference>
<keyword evidence="1" id="KW-0472">Membrane</keyword>
<feature type="transmembrane region" description="Helical" evidence="1">
    <location>
        <begin position="27"/>
        <end position="48"/>
    </location>
</feature>
<dbReference type="InterPro" id="IPR007404">
    <property type="entry name" value="YdjM-like"/>
</dbReference>
<feature type="transmembrane region" description="Helical" evidence="1">
    <location>
        <begin position="60"/>
        <end position="81"/>
    </location>
</feature>
<feature type="transmembrane region" description="Helical" evidence="1">
    <location>
        <begin position="141"/>
        <end position="161"/>
    </location>
</feature>
<dbReference type="Pfam" id="PF04307">
    <property type="entry name" value="YdjM"/>
    <property type="match status" value="1"/>
</dbReference>